<sequence length="230" mass="25144">MMAHLNLSVQVLGRQVFELPVLMVNRVLVDMASAVVGDTGKPQDLQVHCYSVADEDRMQVFVEVVVVQAHHIVSLVIFRVAMPALGGSSFETTTLLGVVYRGGRVFQDVVLLLSDNGNLLPTELIDMVADLIKSRGIGQPRFPDSMDLMSAAVEGPDTIPVINGLAVQAWLNEGVKDQLPTGVYDRHLHWYIKTEADPCSFRQDHVHFAVDGEVLRHTSVAAVGEAGIQH</sequence>
<dbReference type="EMBL" id="HBIH01017502">
    <property type="protein sequence ID" value="CAE0326444.1"/>
    <property type="molecule type" value="Transcribed_RNA"/>
</dbReference>
<name>A0A7S3IM86_9SPIT</name>
<accession>A0A7S3IM86</accession>
<reference evidence="1" key="1">
    <citation type="submission" date="2021-01" db="EMBL/GenBank/DDBJ databases">
        <authorList>
            <person name="Corre E."/>
            <person name="Pelletier E."/>
            <person name="Niang G."/>
            <person name="Scheremetjew M."/>
            <person name="Finn R."/>
            <person name="Kale V."/>
            <person name="Holt S."/>
            <person name="Cochrane G."/>
            <person name="Meng A."/>
            <person name="Brown T."/>
            <person name="Cohen L."/>
        </authorList>
    </citation>
    <scope>NUCLEOTIDE SEQUENCE</scope>
    <source>
        <strain evidence="1">S3</strain>
    </source>
</reference>
<protein>
    <submittedName>
        <fullName evidence="1">Uncharacterized protein</fullName>
    </submittedName>
</protein>
<organism evidence="1">
    <name type="scientific">Strombidium inclinatum</name>
    <dbReference type="NCBI Taxonomy" id="197538"/>
    <lineage>
        <taxon>Eukaryota</taxon>
        <taxon>Sar</taxon>
        <taxon>Alveolata</taxon>
        <taxon>Ciliophora</taxon>
        <taxon>Intramacronucleata</taxon>
        <taxon>Spirotrichea</taxon>
        <taxon>Oligotrichia</taxon>
        <taxon>Strombidiidae</taxon>
        <taxon>Strombidium</taxon>
    </lineage>
</organism>
<gene>
    <name evidence="1" type="ORF">SINC0208_LOCUS7071</name>
</gene>
<proteinExistence type="predicted"/>
<dbReference type="AlphaFoldDB" id="A0A7S3IM86"/>
<evidence type="ECO:0000313" key="1">
    <source>
        <dbReference type="EMBL" id="CAE0326444.1"/>
    </source>
</evidence>